<evidence type="ECO:0000313" key="10">
    <source>
        <dbReference type="Proteomes" id="UP001341840"/>
    </source>
</evidence>
<keyword evidence="8" id="KW-0650">Protein phosphatase inhibitor</keyword>
<proteinExistence type="inferred from homology"/>
<dbReference type="PANTHER" id="PTHR31213:SF82">
    <property type="entry name" value="ABSCISIC ACID RECEPTOR PYL11-RELATED"/>
    <property type="match status" value="1"/>
</dbReference>
<gene>
    <name evidence="9" type="ORF">PIB30_002266</name>
</gene>
<comment type="caution">
    <text evidence="9">The sequence shown here is derived from an EMBL/GenBank/DDBJ whole genome shotgun (WGS) entry which is preliminary data.</text>
</comment>
<evidence type="ECO:0000256" key="1">
    <source>
        <dbReference type="ARBA" id="ARBA00004123"/>
    </source>
</evidence>
<dbReference type="Gene3D" id="3.30.530.20">
    <property type="match status" value="1"/>
</dbReference>
<keyword evidence="10" id="KW-1185">Reference proteome</keyword>
<organism evidence="9 10">
    <name type="scientific">Stylosanthes scabra</name>
    <dbReference type="NCBI Taxonomy" id="79078"/>
    <lineage>
        <taxon>Eukaryota</taxon>
        <taxon>Viridiplantae</taxon>
        <taxon>Streptophyta</taxon>
        <taxon>Embryophyta</taxon>
        <taxon>Tracheophyta</taxon>
        <taxon>Spermatophyta</taxon>
        <taxon>Magnoliopsida</taxon>
        <taxon>eudicotyledons</taxon>
        <taxon>Gunneridae</taxon>
        <taxon>Pentapetalae</taxon>
        <taxon>rosids</taxon>
        <taxon>fabids</taxon>
        <taxon>Fabales</taxon>
        <taxon>Fabaceae</taxon>
        <taxon>Papilionoideae</taxon>
        <taxon>50 kb inversion clade</taxon>
        <taxon>dalbergioids sensu lato</taxon>
        <taxon>Dalbergieae</taxon>
        <taxon>Pterocarpus clade</taxon>
        <taxon>Stylosanthes</taxon>
    </lineage>
</organism>
<evidence type="ECO:0000313" key="9">
    <source>
        <dbReference type="EMBL" id="MED6155050.1"/>
    </source>
</evidence>
<evidence type="ECO:0000256" key="3">
    <source>
        <dbReference type="ARBA" id="ARBA00008594"/>
    </source>
</evidence>
<name>A0ABU6U322_9FABA</name>
<reference evidence="9 10" key="1">
    <citation type="journal article" date="2023" name="Plants (Basel)">
        <title>Bridging the Gap: Combining Genomics and Transcriptomics Approaches to Understand Stylosanthes scabra, an Orphan Legume from the Brazilian Caatinga.</title>
        <authorList>
            <person name="Ferreira-Neto J.R.C."/>
            <person name="da Silva M.D."/>
            <person name="Binneck E."/>
            <person name="de Melo N.F."/>
            <person name="da Silva R.H."/>
            <person name="de Melo A.L.T.M."/>
            <person name="Pandolfi V."/>
            <person name="Bustamante F.O."/>
            <person name="Brasileiro-Vidal A.C."/>
            <person name="Benko-Iseppon A.M."/>
        </authorList>
    </citation>
    <scope>NUCLEOTIDE SEQUENCE [LARGE SCALE GENOMIC DNA]</scope>
    <source>
        <tissue evidence="9">Leaves</tissue>
    </source>
</reference>
<dbReference type="Proteomes" id="UP001341840">
    <property type="component" value="Unassembled WGS sequence"/>
</dbReference>
<dbReference type="PANTHER" id="PTHR31213">
    <property type="entry name" value="OS08G0374000 PROTEIN-RELATED"/>
    <property type="match status" value="1"/>
</dbReference>
<dbReference type="EMBL" id="JASCZI010120833">
    <property type="protein sequence ID" value="MED6155050.1"/>
    <property type="molecule type" value="Genomic_DNA"/>
</dbReference>
<dbReference type="InterPro" id="IPR023393">
    <property type="entry name" value="START-like_dom_sf"/>
</dbReference>
<accession>A0ABU6U322</accession>
<keyword evidence="6" id="KW-0675">Receptor</keyword>
<comment type="subcellular location">
    <subcellularLocation>
        <location evidence="2">Cytoplasm</location>
    </subcellularLocation>
    <subcellularLocation>
        <location evidence="1">Nucleus</location>
    </subcellularLocation>
</comment>
<dbReference type="Pfam" id="PF10604">
    <property type="entry name" value="Polyketide_cyc2"/>
    <property type="match status" value="1"/>
</dbReference>
<evidence type="ECO:0000256" key="6">
    <source>
        <dbReference type="ARBA" id="ARBA00023170"/>
    </source>
</evidence>
<keyword evidence="5" id="KW-0938">Abscisic acid signaling pathway</keyword>
<evidence type="ECO:0000256" key="4">
    <source>
        <dbReference type="ARBA" id="ARBA00022490"/>
    </source>
</evidence>
<keyword evidence="4" id="KW-0963">Cytoplasm</keyword>
<evidence type="ECO:0000256" key="8">
    <source>
        <dbReference type="ARBA" id="ARBA00023272"/>
    </source>
</evidence>
<dbReference type="CDD" id="cd07821">
    <property type="entry name" value="PYR_PYL_RCAR_like"/>
    <property type="match status" value="1"/>
</dbReference>
<keyword evidence="7" id="KW-0539">Nucleus</keyword>
<sequence>MKHKKNHQAPPSSLVLVSPSMEAMMENHHNTTSSNLRSNQCSSSLVQTINAPLDLVWSIIRRFDYPQGYKQFIKSCTMLSGDGGIGSVREVLVMSGLPAEVSVERLDTLDDDQHVLKFTIIGGDHRLLNYSSTITLHEEEERFGGKTVAIESYVVDIPVGSSREDTCSFADTIVGCNLRSLAKITEGTNRSHS</sequence>
<evidence type="ECO:0000256" key="5">
    <source>
        <dbReference type="ARBA" id="ARBA00022682"/>
    </source>
</evidence>
<dbReference type="InterPro" id="IPR050279">
    <property type="entry name" value="Plant_def-hormone_signal"/>
</dbReference>
<dbReference type="SUPFAM" id="SSF55961">
    <property type="entry name" value="Bet v1-like"/>
    <property type="match status" value="1"/>
</dbReference>
<protein>
    <submittedName>
        <fullName evidence="9">Uncharacterized protein</fullName>
    </submittedName>
</protein>
<evidence type="ECO:0000256" key="2">
    <source>
        <dbReference type="ARBA" id="ARBA00004496"/>
    </source>
</evidence>
<evidence type="ECO:0000256" key="7">
    <source>
        <dbReference type="ARBA" id="ARBA00023242"/>
    </source>
</evidence>
<comment type="similarity">
    <text evidence="3">Belongs to the PYR/PYL/RCAR abscisic acid intracellular receptor family.</text>
</comment>
<dbReference type="InterPro" id="IPR019587">
    <property type="entry name" value="Polyketide_cyclase/dehydratase"/>
</dbReference>